<feature type="transmembrane region" description="Helical" evidence="1">
    <location>
        <begin position="169"/>
        <end position="190"/>
    </location>
</feature>
<dbReference type="eggNOG" id="COG0385">
    <property type="taxonomic scope" value="Bacteria"/>
</dbReference>
<dbReference type="Pfam" id="PF13593">
    <property type="entry name" value="SBF_like"/>
    <property type="match status" value="1"/>
</dbReference>
<reference evidence="2 3" key="1">
    <citation type="journal article" date="2009" name="Environ. Microbiol.">
        <title>Genome sequence of Desulfobacterium autotrophicum HRM2, a marine sulfate reducer oxidizing organic carbon completely to carbon dioxide.</title>
        <authorList>
            <person name="Strittmatter A.W."/>
            <person name="Liesegang H."/>
            <person name="Rabus R."/>
            <person name="Decker I."/>
            <person name="Amann J."/>
            <person name="Andres S."/>
            <person name="Henne A."/>
            <person name="Fricke W.F."/>
            <person name="Martinez-Arias R."/>
            <person name="Bartels D."/>
            <person name="Goesmann A."/>
            <person name="Krause L."/>
            <person name="Puehler A."/>
            <person name="Klenk H.P."/>
            <person name="Richter M."/>
            <person name="Schuler M."/>
            <person name="Gloeckner F.O."/>
            <person name="Meyerdierks A."/>
            <person name="Gottschalk G."/>
            <person name="Amann R."/>
        </authorList>
    </citation>
    <scope>NUCLEOTIDE SEQUENCE [LARGE SCALE GENOMIC DNA]</scope>
    <source>
        <strain evidence="3">ATCC 43914 / DSM 3382 / HRM2</strain>
    </source>
</reference>
<keyword evidence="1" id="KW-0812">Transmembrane</keyword>
<protein>
    <submittedName>
        <fullName evidence="2">Sodium/bile acid symporter family protein</fullName>
    </submittedName>
</protein>
<feature type="transmembrane region" description="Helical" evidence="1">
    <location>
        <begin position="233"/>
        <end position="257"/>
    </location>
</feature>
<dbReference type="AlphaFoldDB" id="C0Q8Q9"/>
<dbReference type="HOGENOM" id="CLU_859777_0_0_7"/>
<feature type="transmembrane region" description="Helical" evidence="1">
    <location>
        <begin position="278"/>
        <end position="303"/>
    </location>
</feature>
<feature type="transmembrane region" description="Helical" evidence="1">
    <location>
        <begin position="130"/>
        <end position="149"/>
    </location>
</feature>
<feature type="transmembrane region" description="Helical" evidence="1">
    <location>
        <begin position="99"/>
        <end position="118"/>
    </location>
</feature>
<dbReference type="RefSeq" id="WP_015903186.1">
    <property type="nucleotide sequence ID" value="NC_012108.1"/>
</dbReference>
<feature type="transmembrane region" description="Helical" evidence="1">
    <location>
        <begin position="42"/>
        <end position="59"/>
    </location>
</feature>
<dbReference type="PANTHER" id="PTHR18640:SF10">
    <property type="entry name" value="SODIUM_METABOLITE COTRANSPORTER BASS4, CHLOROPLASTIC-RELATED"/>
    <property type="match status" value="1"/>
</dbReference>
<feature type="transmembrane region" description="Helical" evidence="1">
    <location>
        <begin position="71"/>
        <end position="93"/>
    </location>
</feature>
<sequence>MAATLKRQWFLVGIVLIFALVILDQSASLARAGIFLKNHQGPRFMIFIIFLFSGLIIEPDQIRAGIRDVKATAGAIWVILIVAPLVAGIFLMLPLETGTALGLVLVAAMPTTLSSGVVMTGQAGGSMAHALFTTILSNCLAVVSIPLVLPLLLIPLHLEAGITLDRTAIFIKLLVLVLLPLLLGLGAKRMGLVVPQSLKKRLAMANQCIVLCIVFMSLSGARDVLLTQGHTPLFIVPLAVGFHLTLLGASFGTAQVLKLERGRKESVIFMGAQKTLPLAVMLQITCFPQFGTALLVCVLHHILHLMMDSYLAARMQANNI</sequence>
<dbReference type="STRING" id="177437.HRM2_12880"/>
<evidence type="ECO:0000256" key="1">
    <source>
        <dbReference type="SAM" id="Phobius"/>
    </source>
</evidence>
<dbReference type="EMBL" id="CP001087">
    <property type="protein sequence ID" value="ACN14399.1"/>
    <property type="molecule type" value="Genomic_DNA"/>
</dbReference>
<dbReference type="KEGG" id="dat:HRM2_12880"/>
<organism evidence="2 3">
    <name type="scientific">Desulforapulum autotrophicum (strain ATCC 43914 / DSM 3382 / VKM B-1955 / HRM2)</name>
    <name type="common">Desulfobacterium autotrophicum</name>
    <dbReference type="NCBI Taxonomy" id="177437"/>
    <lineage>
        <taxon>Bacteria</taxon>
        <taxon>Pseudomonadati</taxon>
        <taxon>Thermodesulfobacteriota</taxon>
        <taxon>Desulfobacteria</taxon>
        <taxon>Desulfobacterales</taxon>
        <taxon>Desulfobacteraceae</taxon>
        <taxon>Desulforapulum</taxon>
    </lineage>
</organism>
<evidence type="ECO:0000313" key="3">
    <source>
        <dbReference type="Proteomes" id="UP000000442"/>
    </source>
</evidence>
<name>C0Q8Q9_DESAH</name>
<keyword evidence="3" id="KW-1185">Reference proteome</keyword>
<dbReference type="InterPro" id="IPR016833">
    <property type="entry name" value="Put_Na-Bile_cotransptr"/>
</dbReference>
<evidence type="ECO:0000313" key="2">
    <source>
        <dbReference type="EMBL" id="ACN14399.1"/>
    </source>
</evidence>
<keyword evidence="1" id="KW-0472">Membrane</keyword>
<dbReference type="InterPro" id="IPR038770">
    <property type="entry name" value="Na+/solute_symporter_sf"/>
</dbReference>
<dbReference type="PANTHER" id="PTHR18640">
    <property type="entry name" value="SOLUTE CARRIER FAMILY 10 MEMBER 7"/>
    <property type="match status" value="1"/>
</dbReference>
<proteinExistence type="predicted"/>
<keyword evidence="1" id="KW-1133">Transmembrane helix</keyword>
<dbReference type="OrthoDB" id="5430416at2"/>
<dbReference type="Gene3D" id="1.20.1530.20">
    <property type="match status" value="1"/>
</dbReference>
<accession>C0Q8Q9</accession>
<gene>
    <name evidence="2" type="ordered locus">HRM2_12880</name>
</gene>
<feature type="transmembrane region" description="Helical" evidence="1">
    <location>
        <begin position="202"/>
        <end position="221"/>
    </location>
</feature>
<dbReference type="Proteomes" id="UP000000442">
    <property type="component" value="Chromosome"/>
</dbReference>